<dbReference type="Proteomes" id="UP001221413">
    <property type="component" value="Unassembled WGS sequence"/>
</dbReference>
<organism evidence="2 3">
    <name type="scientific">Drechslerella dactyloides</name>
    <name type="common">Nematode-trapping fungus</name>
    <name type="synonym">Arthrobotrys dactyloides</name>
    <dbReference type="NCBI Taxonomy" id="74499"/>
    <lineage>
        <taxon>Eukaryota</taxon>
        <taxon>Fungi</taxon>
        <taxon>Dikarya</taxon>
        <taxon>Ascomycota</taxon>
        <taxon>Pezizomycotina</taxon>
        <taxon>Orbiliomycetes</taxon>
        <taxon>Orbiliales</taxon>
        <taxon>Orbiliaceae</taxon>
        <taxon>Drechslerella</taxon>
    </lineage>
</organism>
<feature type="region of interest" description="Disordered" evidence="1">
    <location>
        <begin position="1"/>
        <end position="20"/>
    </location>
</feature>
<comment type="caution">
    <text evidence="2">The sequence shown here is derived from an EMBL/GenBank/DDBJ whole genome shotgun (WGS) entry which is preliminary data.</text>
</comment>
<protein>
    <submittedName>
        <fullName evidence="2">Uncharacterized protein</fullName>
    </submittedName>
</protein>
<sequence>MAIETSSSGMPRPSPTPNAIFEVSDKLLPERAGTSVPDDVGRVGADVIGGPRDIWEDRAASALSAEDQIWMAEGSTPYINKLW</sequence>
<name>A0AAD6IXC2_DREDA</name>
<evidence type="ECO:0000313" key="2">
    <source>
        <dbReference type="EMBL" id="KAJ6259699.1"/>
    </source>
</evidence>
<accession>A0AAD6IXC2</accession>
<proteinExistence type="predicted"/>
<keyword evidence="3" id="KW-1185">Reference proteome</keyword>
<gene>
    <name evidence="2" type="ORF">Dda_5337</name>
</gene>
<evidence type="ECO:0000256" key="1">
    <source>
        <dbReference type="SAM" id="MobiDB-lite"/>
    </source>
</evidence>
<dbReference type="AlphaFoldDB" id="A0AAD6IXC2"/>
<dbReference type="EMBL" id="JAQGDS010000006">
    <property type="protein sequence ID" value="KAJ6259699.1"/>
    <property type="molecule type" value="Genomic_DNA"/>
</dbReference>
<evidence type="ECO:0000313" key="3">
    <source>
        <dbReference type="Proteomes" id="UP001221413"/>
    </source>
</evidence>
<reference evidence="2" key="1">
    <citation type="submission" date="2023-01" db="EMBL/GenBank/DDBJ databases">
        <title>The chitinases involved in constricting ring structure development in the nematode-trapping fungus Drechslerella dactyloides.</title>
        <authorList>
            <person name="Wang R."/>
            <person name="Zhang L."/>
            <person name="Tang P."/>
            <person name="Li S."/>
            <person name="Liang L."/>
        </authorList>
    </citation>
    <scope>NUCLEOTIDE SEQUENCE</scope>
    <source>
        <strain evidence="2">YMF1.00031</strain>
    </source>
</reference>